<protein>
    <submittedName>
        <fullName evidence="1">Uncharacterized protein</fullName>
    </submittedName>
</protein>
<evidence type="ECO:0000313" key="1">
    <source>
        <dbReference type="EMBL" id="CCX33404.1"/>
    </source>
</evidence>
<accession>U4LMQ1</accession>
<dbReference type="EMBL" id="HF936056">
    <property type="protein sequence ID" value="CCX33404.1"/>
    <property type="molecule type" value="Genomic_DNA"/>
</dbReference>
<evidence type="ECO:0000313" key="2">
    <source>
        <dbReference type="Proteomes" id="UP000018144"/>
    </source>
</evidence>
<name>U4LMQ1_PYROM</name>
<gene>
    <name evidence="1" type="ORF">PCON_01085</name>
</gene>
<organism evidence="1 2">
    <name type="scientific">Pyronema omphalodes (strain CBS 100304)</name>
    <name type="common">Pyronema confluens</name>
    <dbReference type="NCBI Taxonomy" id="1076935"/>
    <lineage>
        <taxon>Eukaryota</taxon>
        <taxon>Fungi</taxon>
        <taxon>Dikarya</taxon>
        <taxon>Ascomycota</taxon>
        <taxon>Pezizomycotina</taxon>
        <taxon>Pezizomycetes</taxon>
        <taxon>Pezizales</taxon>
        <taxon>Pyronemataceae</taxon>
        <taxon>Pyronema</taxon>
    </lineage>
</organism>
<sequence length="164" mass="18610">MDQVLWHSLSNNEKEMKDLDEKIVKAQNTQDLRMHLAEGRRKGLLVPDDQKTGAASANGNVLNAYPRAEHTRLAEDHDNSRKKRRRLANGEMVLNLVANNHQAVTINHNHQGEPGDRDFSPNDNCILDVTQKRIPSAKPYRSRSASARIQTRMAFHKSQTNRGI</sequence>
<dbReference type="Proteomes" id="UP000018144">
    <property type="component" value="Unassembled WGS sequence"/>
</dbReference>
<reference evidence="1 2" key="1">
    <citation type="journal article" date="2013" name="PLoS Genet.">
        <title>The genome and development-dependent transcriptomes of Pyronema confluens: a window into fungal evolution.</title>
        <authorList>
            <person name="Traeger S."/>
            <person name="Altegoer F."/>
            <person name="Freitag M."/>
            <person name="Gabaldon T."/>
            <person name="Kempken F."/>
            <person name="Kumar A."/>
            <person name="Marcet-Houben M."/>
            <person name="Poggeler S."/>
            <person name="Stajich J.E."/>
            <person name="Nowrousian M."/>
        </authorList>
    </citation>
    <scope>NUCLEOTIDE SEQUENCE [LARGE SCALE GENOMIC DNA]</scope>
    <source>
        <strain evidence="2">CBS 100304</strain>
        <tissue evidence="1">Vegetative mycelium</tissue>
    </source>
</reference>
<proteinExistence type="predicted"/>
<keyword evidence="2" id="KW-1185">Reference proteome</keyword>
<dbReference type="AlphaFoldDB" id="U4LMQ1"/>